<evidence type="ECO:0000313" key="3">
    <source>
        <dbReference type="Proteomes" id="UP001165060"/>
    </source>
</evidence>
<comment type="caution">
    <text evidence="2">The sequence shown here is derived from an EMBL/GenBank/DDBJ whole genome shotgun (WGS) entry which is preliminary data.</text>
</comment>
<dbReference type="Gene3D" id="3.40.50.1100">
    <property type="match status" value="2"/>
</dbReference>
<dbReference type="CDD" id="cd01561">
    <property type="entry name" value="CBS_like"/>
    <property type="match status" value="1"/>
</dbReference>
<accession>A0ABQ6N681</accession>
<organism evidence="2 3">
    <name type="scientific">Tetraparma gracilis</name>
    <dbReference type="NCBI Taxonomy" id="2962635"/>
    <lineage>
        <taxon>Eukaryota</taxon>
        <taxon>Sar</taxon>
        <taxon>Stramenopiles</taxon>
        <taxon>Ochrophyta</taxon>
        <taxon>Bolidophyceae</taxon>
        <taxon>Parmales</taxon>
        <taxon>Triparmaceae</taxon>
        <taxon>Tetraparma</taxon>
    </lineage>
</organism>
<name>A0ABQ6N681_9STRA</name>
<dbReference type="SUPFAM" id="SSF53686">
    <property type="entry name" value="Tryptophan synthase beta subunit-like PLP-dependent enzymes"/>
    <property type="match status" value="1"/>
</dbReference>
<reference evidence="2 3" key="1">
    <citation type="journal article" date="2023" name="Commun. Biol.">
        <title>Genome analysis of Parmales, the sister group of diatoms, reveals the evolutionary specialization of diatoms from phago-mixotrophs to photoautotrophs.</title>
        <authorList>
            <person name="Ban H."/>
            <person name="Sato S."/>
            <person name="Yoshikawa S."/>
            <person name="Yamada K."/>
            <person name="Nakamura Y."/>
            <person name="Ichinomiya M."/>
            <person name="Sato N."/>
            <person name="Blanc-Mathieu R."/>
            <person name="Endo H."/>
            <person name="Kuwata A."/>
            <person name="Ogata H."/>
        </authorList>
    </citation>
    <scope>NUCLEOTIDE SEQUENCE [LARGE SCALE GENOMIC DNA]</scope>
</reference>
<dbReference type="Pfam" id="PF00291">
    <property type="entry name" value="PALP"/>
    <property type="match status" value="1"/>
</dbReference>
<dbReference type="Proteomes" id="UP001165060">
    <property type="component" value="Unassembled WGS sequence"/>
</dbReference>
<dbReference type="InterPro" id="IPR050214">
    <property type="entry name" value="Cys_Synth/Cystath_Beta-Synth"/>
</dbReference>
<dbReference type="InterPro" id="IPR036052">
    <property type="entry name" value="TrpB-like_PALP_sf"/>
</dbReference>
<dbReference type="PANTHER" id="PTHR10314">
    <property type="entry name" value="CYSTATHIONINE BETA-SYNTHASE"/>
    <property type="match status" value="1"/>
</dbReference>
<dbReference type="InterPro" id="IPR001926">
    <property type="entry name" value="TrpB-like_PALP"/>
</dbReference>
<feature type="domain" description="Tryptophan synthase beta chain-like PALP" evidence="1">
    <location>
        <begin position="7"/>
        <end position="247"/>
    </location>
</feature>
<proteinExistence type="predicted"/>
<dbReference type="EMBL" id="BRYB01000957">
    <property type="protein sequence ID" value="GMI40826.1"/>
    <property type="molecule type" value="Genomic_DNA"/>
</dbReference>
<sequence length="289" mass="30795">ERSNRLKPGGTIIEGTGGNTGLSLAQLGAAKGYKVIVTAPSNVSKEKIDHCERFGATVILAPKEHDYSHPGNYARVAEQLSIETPNSIYTNQFENLANYRAHFSTTGPEIFSQTNGSVDAFVCSSGTGGTIGGVSAFLKTAKPSCRSFLIDPQGSVLYNYVTAGGTPTKGMTEIEGIGADHITDNFKQAELAGAMQGTDMEAVNMAYYVQEKEGLFIGPSAALNLVGAVKVARKLGPGHTVVTILCDGGDRYMSKLFNKKWLEKQGLTPTKSKDLNFVQYSPILSSKKA</sequence>
<feature type="non-terminal residue" evidence="2">
    <location>
        <position position="1"/>
    </location>
</feature>
<gene>
    <name evidence="2" type="ORF">TeGR_g8467</name>
</gene>
<keyword evidence="3" id="KW-1185">Reference proteome</keyword>
<evidence type="ECO:0000259" key="1">
    <source>
        <dbReference type="Pfam" id="PF00291"/>
    </source>
</evidence>
<evidence type="ECO:0000313" key="2">
    <source>
        <dbReference type="EMBL" id="GMI40826.1"/>
    </source>
</evidence>
<protein>
    <recommendedName>
        <fullName evidence="1">Tryptophan synthase beta chain-like PALP domain-containing protein</fullName>
    </recommendedName>
</protein>